<evidence type="ECO:0000313" key="1">
    <source>
        <dbReference type="EMBL" id="VDO76122.1"/>
    </source>
</evidence>
<proteinExistence type="predicted"/>
<sequence length="76" mass="8946">MKPLISADSCIIRELKSSCWFHLKQIHDRTQSIQYLEAKMSVVQQVYVPDKYFHVVVLKSMRRTILTLKEFVDSTS</sequence>
<accession>A0A3P8BVX6</accession>
<evidence type="ECO:0000313" key="2">
    <source>
        <dbReference type="Proteomes" id="UP000269396"/>
    </source>
</evidence>
<gene>
    <name evidence="1" type="ORF">SMTD_LOCUS1180</name>
</gene>
<dbReference type="AlphaFoldDB" id="A0A3P8BVX6"/>
<reference evidence="1 2" key="1">
    <citation type="submission" date="2018-11" db="EMBL/GenBank/DDBJ databases">
        <authorList>
            <consortium name="Pathogen Informatics"/>
        </authorList>
    </citation>
    <scope>NUCLEOTIDE SEQUENCE [LARGE SCALE GENOMIC DNA]</scope>
    <source>
        <strain>Denwood</strain>
        <strain evidence="2">Zambia</strain>
    </source>
</reference>
<dbReference type="EMBL" id="UZAL01001236">
    <property type="protein sequence ID" value="VDO76122.1"/>
    <property type="molecule type" value="Genomic_DNA"/>
</dbReference>
<keyword evidence="2" id="KW-1185">Reference proteome</keyword>
<organism evidence="1 2">
    <name type="scientific">Schistosoma mattheei</name>
    <dbReference type="NCBI Taxonomy" id="31246"/>
    <lineage>
        <taxon>Eukaryota</taxon>
        <taxon>Metazoa</taxon>
        <taxon>Spiralia</taxon>
        <taxon>Lophotrochozoa</taxon>
        <taxon>Platyhelminthes</taxon>
        <taxon>Trematoda</taxon>
        <taxon>Digenea</taxon>
        <taxon>Strigeidida</taxon>
        <taxon>Schistosomatoidea</taxon>
        <taxon>Schistosomatidae</taxon>
        <taxon>Schistosoma</taxon>
    </lineage>
</organism>
<name>A0A3P8BVX6_9TREM</name>
<dbReference type="Proteomes" id="UP000269396">
    <property type="component" value="Unassembled WGS sequence"/>
</dbReference>
<protein>
    <submittedName>
        <fullName evidence="1">Uncharacterized protein</fullName>
    </submittedName>
</protein>